<reference evidence="3 4" key="1">
    <citation type="submission" date="2019-06" db="EMBL/GenBank/DDBJ databases">
        <authorList>
            <person name="Palmer J.M."/>
        </authorList>
    </citation>
    <scope>NUCLEOTIDE SEQUENCE [LARGE SCALE GENOMIC DNA]</scope>
    <source>
        <strain evidence="3 4">TWF191</strain>
    </source>
</reference>
<protein>
    <submittedName>
        <fullName evidence="3">Uncharacterized protein</fullName>
    </submittedName>
</protein>
<name>A0A7C8QJU1_ORBOL</name>
<proteinExistence type="predicted"/>
<evidence type="ECO:0000313" key="4">
    <source>
        <dbReference type="Proteomes" id="UP000483672"/>
    </source>
</evidence>
<feature type="transmembrane region" description="Helical" evidence="1">
    <location>
        <begin position="56"/>
        <end position="81"/>
    </location>
</feature>
<sequence length="188" mass="19931">MPSITSLLFLSLLQITLSYSLALPQTTPSTTTSTPETTTSVYVDPTGASNSSVGGFSVTIGIICGVVAIALIAIGALFYGYRKYRQRLTRRRTQIKMDQMSANLNARVQNARKSGMLDGNVLKVYEGKGTGEDRQVTEVAEITVGSPVDQALSALEGGHPFKGPARGNSAPKAQYSSGLTVYLYGSTV</sequence>
<feature type="chain" id="PRO_5028827640" evidence="2">
    <location>
        <begin position="19"/>
        <end position="188"/>
    </location>
</feature>
<organism evidence="3 4">
    <name type="scientific">Orbilia oligospora</name>
    <name type="common">Nematode-trapping fungus</name>
    <name type="synonym">Arthrobotrys oligospora</name>
    <dbReference type="NCBI Taxonomy" id="2813651"/>
    <lineage>
        <taxon>Eukaryota</taxon>
        <taxon>Fungi</taxon>
        <taxon>Dikarya</taxon>
        <taxon>Ascomycota</taxon>
        <taxon>Pezizomycotina</taxon>
        <taxon>Orbiliomycetes</taxon>
        <taxon>Orbiliales</taxon>
        <taxon>Orbiliaceae</taxon>
        <taxon>Orbilia</taxon>
    </lineage>
</organism>
<accession>A0A7C8QJU1</accession>
<keyword evidence="1" id="KW-0472">Membrane</keyword>
<dbReference type="EMBL" id="WIPF01000070">
    <property type="protein sequence ID" value="KAF3214959.1"/>
    <property type="molecule type" value="Genomic_DNA"/>
</dbReference>
<dbReference type="AlphaFoldDB" id="A0A7C8QJU1"/>
<evidence type="ECO:0000256" key="2">
    <source>
        <dbReference type="SAM" id="SignalP"/>
    </source>
</evidence>
<dbReference type="Proteomes" id="UP000483672">
    <property type="component" value="Unassembled WGS sequence"/>
</dbReference>
<keyword evidence="2" id="KW-0732">Signal</keyword>
<gene>
    <name evidence="3" type="ORF">TWF191_009649</name>
</gene>
<evidence type="ECO:0000256" key="1">
    <source>
        <dbReference type="SAM" id="Phobius"/>
    </source>
</evidence>
<keyword evidence="1" id="KW-0812">Transmembrane</keyword>
<comment type="caution">
    <text evidence="3">The sequence shown here is derived from an EMBL/GenBank/DDBJ whole genome shotgun (WGS) entry which is preliminary data.</text>
</comment>
<feature type="signal peptide" evidence="2">
    <location>
        <begin position="1"/>
        <end position="18"/>
    </location>
</feature>
<evidence type="ECO:0000313" key="3">
    <source>
        <dbReference type="EMBL" id="KAF3214959.1"/>
    </source>
</evidence>
<keyword evidence="1" id="KW-1133">Transmembrane helix</keyword>